<feature type="region of interest" description="Disordered" evidence="1">
    <location>
        <begin position="137"/>
        <end position="161"/>
    </location>
</feature>
<dbReference type="Proteomes" id="UP001501598">
    <property type="component" value="Unassembled WGS sequence"/>
</dbReference>
<evidence type="ECO:0000256" key="2">
    <source>
        <dbReference type="SAM" id="Phobius"/>
    </source>
</evidence>
<feature type="transmembrane region" description="Helical" evidence="2">
    <location>
        <begin position="105"/>
        <end position="132"/>
    </location>
</feature>
<reference evidence="4" key="1">
    <citation type="journal article" date="2019" name="Int. J. Syst. Evol. Microbiol.">
        <title>The Global Catalogue of Microorganisms (GCM) 10K type strain sequencing project: providing services to taxonomists for standard genome sequencing and annotation.</title>
        <authorList>
            <consortium name="The Broad Institute Genomics Platform"/>
            <consortium name="The Broad Institute Genome Sequencing Center for Infectious Disease"/>
            <person name="Wu L."/>
            <person name="Ma J."/>
        </authorList>
    </citation>
    <scope>NUCLEOTIDE SEQUENCE [LARGE SCALE GENOMIC DNA]</scope>
    <source>
        <strain evidence="4">JCM 17906</strain>
    </source>
</reference>
<gene>
    <name evidence="3" type="ORF">GCM10023175_10840</name>
</gene>
<proteinExistence type="predicted"/>
<keyword evidence="2" id="KW-0472">Membrane</keyword>
<keyword evidence="4" id="KW-1185">Reference proteome</keyword>
<evidence type="ECO:0000256" key="1">
    <source>
        <dbReference type="SAM" id="MobiDB-lite"/>
    </source>
</evidence>
<comment type="caution">
    <text evidence="3">The sequence shown here is derived from an EMBL/GenBank/DDBJ whole genome shotgun (WGS) entry which is preliminary data.</text>
</comment>
<dbReference type="RefSeq" id="WP_345413319.1">
    <property type="nucleotide sequence ID" value="NZ_BAABGT010000016.1"/>
</dbReference>
<evidence type="ECO:0000313" key="3">
    <source>
        <dbReference type="EMBL" id="GAA4539480.1"/>
    </source>
</evidence>
<keyword evidence="2" id="KW-1133">Transmembrane helix</keyword>
<sequence>MRTGWNVALQVAAVVVALALRFLAPGWMLVILVFSVVGPVLLLVPPVLSLVVLRWRALPRSVAAPFVTAATSLLLVGLLLPDVADDPPGGTPVLELFGVRAAPDWAWTAGMVLIAAYLASVLWLGIAVGVAARSRPHGSPGAPHGPLLRTEPPEGPAGEKL</sequence>
<protein>
    <submittedName>
        <fullName evidence="3">Uncharacterized protein</fullName>
    </submittedName>
</protein>
<evidence type="ECO:0000313" key="4">
    <source>
        <dbReference type="Proteomes" id="UP001501598"/>
    </source>
</evidence>
<feature type="transmembrane region" description="Helical" evidence="2">
    <location>
        <begin position="30"/>
        <end position="53"/>
    </location>
</feature>
<keyword evidence="2" id="KW-0812">Transmembrane</keyword>
<accession>A0ABP8RIM1</accession>
<feature type="transmembrane region" description="Helical" evidence="2">
    <location>
        <begin position="62"/>
        <end position="80"/>
    </location>
</feature>
<dbReference type="EMBL" id="BAABGT010000016">
    <property type="protein sequence ID" value="GAA4539480.1"/>
    <property type="molecule type" value="Genomic_DNA"/>
</dbReference>
<feature type="transmembrane region" description="Helical" evidence="2">
    <location>
        <begin position="7"/>
        <end position="24"/>
    </location>
</feature>
<name>A0ABP8RIM1_9PSEU</name>
<organism evidence="3 4">
    <name type="scientific">Pseudonocardia xishanensis</name>
    <dbReference type="NCBI Taxonomy" id="630995"/>
    <lineage>
        <taxon>Bacteria</taxon>
        <taxon>Bacillati</taxon>
        <taxon>Actinomycetota</taxon>
        <taxon>Actinomycetes</taxon>
        <taxon>Pseudonocardiales</taxon>
        <taxon>Pseudonocardiaceae</taxon>
        <taxon>Pseudonocardia</taxon>
    </lineage>
</organism>